<feature type="chain" id="PRO_5046729087" description="Peptidase M14 carboxypeptidase A domain-containing protein" evidence="1">
    <location>
        <begin position="20"/>
        <end position="579"/>
    </location>
</feature>
<accession>A0ABQ1N6Y4</accession>
<evidence type="ECO:0000313" key="2">
    <source>
        <dbReference type="EMBL" id="GGC51886.1"/>
    </source>
</evidence>
<feature type="signal peptide" evidence="1">
    <location>
        <begin position="1"/>
        <end position="19"/>
    </location>
</feature>
<gene>
    <name evidence="2" type="ORF">GCM10011506_41980</name>
</gene>
<dbReference type="SUPFAM" id="SSF53187">
    <property type="entry name" value="Zn-dependent exopeptidases"/>
    <property type="match status" value="1"/>
</dbReference>
<keyword evidence="1" id="KW-0732">Signal</keyword>
<organism evidence="2 3">
    <name type="scientific">Marivirga lumbricoides</name>
    <dbReference type="NCBI Taxonomy" id="1046115"/>
    <lineage>
        <taxon>Bacteria</taxon>
        <taxon>Pseudomonadati</taxon>
        <taxon>Bacteroidota</taxon>
        <taxon>Cytophagia</taxon>
        <taxon>Cytophagales</taxon>
        <taxon>Marivirgaceae</taxon>
        <taxon>Marivirga</taxon>
    </lineage>
</organism>
<dbReference type="EMBL" id="BMEC01000016">
    <property type="protein sequence ID" value="GGC51886.1"/>
    <property type="molecule type" value="Genomic_DNA"/>
</dbReference>
<evidence type="ECO:0008006" key="4">
    <source>
        <dbReference type="Google" id="ProtNLM"/>
    </source>
</evidence>
<protein>
    <recommendedName>
        <fullName evidence="4">Peptidase M14 carboxypeptidase A domain-containing protein</fullName>
    </recommendedName>
</protein>
<evidence type="ECO:0000256" key="1">
    <source>
        <dbReference type="SAM" id="SignalP"/>
    </source>
</evidence>
<dbReference type="Gene3D" id="3.40.630.10">
    <property type="entry name" value="Zn peptidases"/>
    <property type="match status" value="1"/>
</dbReference>
<dbReference type="RefSeq" id="WP_188467301.1">
    <property type="nucleotide sequence ID" value="NZ_BAABHU010000016.1"/>
</dbReference>
<evidence type="ECO:0000313" key="3">
    <source>
        <dbReference type="Proteomes" id="UP000636010"/>
    </source>
</evidence>
<sequence>MKFFNFSICLLFCFSSIQAQKLLTPFEKSGGKETATYQEGISYYQDLDKAFPVIKMLEMGSTDSGEPLHLVILNLAEKFDLSEIKNGSKTVFLINNAIHPGEPDGVDASMMLLRDLAQNPKKYPFLNNVVIAVIPFYNIGGALNRNSTWRVNQNGPESYGFRGNAKNLDLNRDFIKMDSKNAFSFVEIFHSLDPDVFVDTHVTNGTDHQHVLTVLSTQHNKLGGELGDYLEGTFEPLIFEAMVAKGNDPVPYVNVHGKSPEEGWTQFWDAARYTSGYTTLFQTIGFMTESHMWKDYDKRVKTNYDFLMTVAELSAAQKEKIKTLRKSESEKLLKADSLPVQWENNDDDFKMITLKGFETSYPESELTGQPLLKYHRDQPFVKEVPFFNQYVVTKKVKLPDYYVISQAWQNVIERLQANEVKLTKIERDTVLQVQSYNIKDFETTKSPYEGHYLHYNTEVQPEKISLKLRKGDYLIPVNQKAKRYIVEVLEPEAQDSFFNWNFFDTILQQKEGFSDYVFEEKAKGIFENFSDEDKAKFKAKKEQDSTFAKSNYAQLDWIFKRSDHYEDAHLRYPVYRLFR</sequence>
<comment type="caution">
    <text evidence="2">The sequence shown here is derived from an EMBL/GenBank/DDBJ whole genome shotgun (WGS) entry which is preliminary data.</text>
</comment>
<reference evidence="3" key="1">
    <citation type="journal article" date="2019" name="Int. J. Syst. Evol. Microbiol.">
        <title>The Global Catalogue of Microorganisms (GCM) 10K type strain sequencing project: providing services to taxonomists for standard genome sequencing and annotation.</title>
        <authorList>
            <consortium name="The Broad Institute Genomics Platform"/>
            <consortium name="The Broad Institute Genome Sequencing Center for Infectious Disease"/>
            <person name="Wu L."/>
            <person name="Ma J."/>
        </authorList>
    </citation>
    <scope>NUCLEOTIDE SEQUENCE [LARGE SCALE GENOMIC DNA]</scope>
    <source>
        <strain evidence="3">CGMCC 1.10832</strain>
    </source>
</reference>
<dbReference type="Proteomes" id="UP000636010">
    <property type="component" value="Unassembled WGS sequence"/>
</dbReference>
<name>A0ABQ1N6Y4_9BACT</name>
<proteinExistence type="predicted"/>
<dbReference type="CDD" id="cd06241">
    <property type="entry name" value="M14-like"/>
    <property type="match status" value="1"/>
</dbReference>
<keyword evidence="3" id="KW-1185">Reference proteome</keyword>